<keyword evidence="1" id="KW-0732">Signal</keyword>
<dbReference type="AlphaFoldDB" id="A0A1E5SHT4"/>
<name>A0A1E5SHT4_9FLAO</name>
<evidence type="ECO:0000313" key="3">
    <source>
        <dbReference type="Proteomes" id="UP000095713"/>
    </source>
</evidence>
<proteinExistence type="predicted"/>
<dbReference type="EMBL" id="MDJD01000054">
    <property type="protein sequence ID" value="OEJ98679.1"/>
    <property type="molecule type" value="Genomic_DNA"/>
</dbReference>
<feature type="signal peptide" evidence="1">
    <location>
        <begin position="1"/>
        <end position="21"/>
    </location>
</feature>
<evidence type="ECO:0000313" key="2">
    <source>
        <dbReference type="EMBL" id="OEJ98679.1"/>
    </source>
</evidence>
<comment type="caution">
    <text evidence="2">The sequence shown here is derived from an EMBL/GenBank/DDBJ whole genome shotgun (WGS) entry which is preliminary data.</text>
</comment>
<dbReference type="STRING" id="1849968.A8C32_05635"/>
<reference evidence="2 3" key="1">
    <citation type="submission" date="2016-05" db="EMBL/GenBank/DDBJ databases">
        <title>Draft Genome Sequence of Algibacter sp. Strain SK-16 Isolated from the Surface Water of Aburatsubo Inlet.</title>
        <authorList>
            <person name="Wong S.-K."/>
            <person name="Yoshizawa S."/>
            <person name="Nakajima Y."/>
            <person name="Ogura Y."/>
            <person name="Tetsuya H."/>
            <person name="Hamasaki K."/>
        </authorList>
    </citation>
    <scope>NUCLEOTIDE SEQUENCE [LARGE SCALE GENOMIC DNA]</scope>
    <source>
        <strain evidence="2 3">SK-16</strain>
    </source>
</reference>
<gene>
    <name evidence="2" type="ORF">A8C32_05635</name>
</gene>
<dbReference type="RefSeq" id="WP_069831363.1">
    <property type="nucleotide sequence ID" value="NZ_MDJD01000054.1"/>
</dbReference>
<evidence type="ECO:0008006" key="4">
    <source>
        <dbReference type="Google" id="ProtNLM"/>
    </source>
</evidence>
<keyword evidence="3" id="KW-1185">Reference proteome</keyword>
<dbReference type="PROSITE" id="PS51257">
    <property type="entry name" value="PROKAR_LIPOPROTEIN"/>
    <property type="match status" value="1"/>
</dbReference>
<organism evidence="2 3">
    <name type="scientific">Flavivirga aquatica</name>
    <dbReference type="NCBI Taxonomy" id="1849968"/>
    <lineage>
        <taxon>Bacteria</taxon>
        <taxon>Pseudomonadati</taxon>
        <taxon>Bacteroidota</taxon>
        <taxon>Flavobacteriia</taxon>
        <taxon>Flavobacteriales</taxon>
        <taxon>Flavobacteriaceae</taxon>
        <taxon>Flavivirga</taxon>
    </lineage>
</organism>
<protein>
    <recommendedName>
        <fullName evidence="4">DUF5689 domain-containing protein</fullName>
    </recommendedName>
</protein>
<evidence type="ECO:0000256" key="1">
    <source>
        <dbReference type="SAM" id="SignalP"/>
    </source>
</evidence>
<accession>A0A1E5SHT4</accession>
<dbReference type="Proteomes" id="UP000095713">
    <property type="component" value="Unassembled WGS sequence"/>
</dbReference>
<feature type="chain" id="PRO_5009185013" description="DUF5689 domain-containing protein" evidence="1">
    <location>
        <begin position="22"/>
        <end position="666"/>
    </location>
</feature>
<dbReference type="OrthoDB" id="1392421at2"/>
<sequence length="666" mass="74252">MKNIKNIANLFLLLLIVVSCEDDEYVAPNSFIDVAFTTNFGTELMLSEVNNFASFSDLSNGYTKHEWHIPEGAFFLKGPVPNDLENYDNYIINPGETVSTDRTVHVLFKKGDTLTKIKLYNEFDSYAEFALPTGWDPVKEEIIIDTTRTRKEGDKWIYEYEVVVDVYDTIVADMQIRDLDKNIIDFKNLDVINLKFGDELIFEDLSRDIPNNTARPTNTVWQIHTIEENEADEKNIYNSNETTTIDTIAFNRSIGTFKGRLISKRLKTEEIGADDETYEMPFVFNITALDEPFVQIGNVLELDDDRIVIPFSSRFEQLSDNLRGNFTVKIDGSSIPIASVTITNVLDANKKITGALFLNLETPLEPLDVTKTVTVSYDGANSNLRSLDERPLEAFTDVPIKVNVPTPVNLNGNIIELRDETIQVPFDFRFDAETFAIGDSTEGFQVLVNGINFAISAVNLDTDNKKLNITLVDKIYRPDVITISHDGSGPIRSIGGGAIAILAATPVIMDNGDILNGAGSFDDPLIWMNSGNGTSSITFVTPTTPNTPDIGTVAFVEAPEGNKPDLRSTGTSATYLFEAGKTYVWTAKQYIFPEHTTTFAKPYIGSTLLPNKFYTGATVGVWEDVIIAEFVQGTTGNFPIRLQPIPLGISKFYYDDMIIAEKEERP</sequence>